<name>A0A0K2GZS3_9CORY</name>
<dbReference type="EMBL" id="CP006841">
    <property type="protein sequence ID" value="ALA66981.1"/>
    <property type="molecule type" value="Genomic_DNA"/>
</dbReference>
<sequence>MKFIEAKDFTADHPWGATDIATLTGATTVRLHWSDQPYKWHVNDGEEVFVVLDGIVDMHYRKDGREQVHTLTPGIICFAESGDEHVAHPQGEARMLVIEKEGSV</sequence>
<evidence type="ECO:0000313" key="2">
    <source>
        <dbReference type="Proteomes" id="UP000058446"/>
    </source>
</evidence>
<evidence type="ECO:0000313" key="1">
    <source>
        <dbReference type="EMBL" id="ALA66981.1"/>
    </source>
</evidence>
<dbReference type="RefSeq" id="WP_053411760.1">
    <property type="nucleotide sequence ID" value="NZ_CP006841.1"/>
</dbReference>
<dbReference type="Gene3D" id="2.60.120.10">
    <property type="entry name" value="Jelly Rolls"/>
    <property type="match status" value="1"/>
</dbReference>
<dbReference type="SUPFAM" id="SSF51182">
    <property type="entry name" value="RmlC-like cupins"/>
    <property type="match status" value="1"/>
</dbReference>
<dbReference type="AlphaFoldDB" id="A0A0K2GZS3"/>
<protein>
    <submittedName>
        <fullName evidence="1">Cupin</fullName>
    </submittedName>
</protein>
<dbReference type="STRING" id="1408189.CLAC_03825"/>
<organism evidence="1 2">
    <name type="scientific">Corynebacterium lactis RW2-5</name>
    <dbReference type="NCBI Taxonomy" id="1408189"/>
    <lineage>
        <taxon>Bacteria</taxon>
        <taxon>Bacillati</taxon>
        <taxon>Actinomycetota</taxon>
        <taxon>Actinomycetes</taxon>
        <taxon>Mycobacteriales</taxon>
        <taxon>Corynebacteriaceae</taxon>
        <taxon>Corynebacterium</taxon>
    </lineage>
</organism>
<gene>
    <name evidence="1" type="ORF">CLAC_03825</name>
</gene>
<dbReference type="Proteomes" id="UP000058446">
    <property type="component" value="Chromosome"/>
</dbReference>
<dbReference type="KEGG" id="clw:CLAC_03825"/>
<dbReference type="OrthoDB" id="3829432at2"/>
<dbReference type="PATRIC" id="fig|1408189.4.peg.764"/>
<proteinExistence type="predicted"/>
<reference evidence="1 2" key="1">
    <citation type="submission" date="2013-10" db="EMBL/GenBank/DDBJ databases">
        <title>Complete genome sequence of Corynebacterium lactis DSM 45799(T), isolated from raw cow milk.</title>
        <authorList>
            <person name="Ruckert C."/>
            <person name="Albersmeier A."/>
            <person name="Lipski A."/>
            <person name="Kalinowski J."/>
        </authorList>
    </citation>
    <scope>NUCLEOTIDE SEQUENCE [LARGE SCALE GENOMIC DNA]</scope>
    <source>
        <strain evidence="1 2">RW2-5</strain>
    </source>
</reference>
<keyword evidence="2" id="KW-1185">Reference proteome</keyword>
<dbReference type="InterPro" id="IPR011051">
    <property type="entry name" value="RmlC_Cupin_sf"/>
</dbReference>
<accession>A0A0K2GZS3</accession>
<dbReference type="InterPro" id="IPR014710">
    <property type="entry name" value="RmlC-like_jellyroll"/>
</dbReference>